<evidence type="ECO:0000256" key="1">
    <source>
        <dbReference type="SAM" id="MobiDB-lite"/>
    </source>
</evidence>
<feature type="compositionally biased region" description="Low complexity" evidence="1">
    <location>
        <begin position="23"/>
        <end position="35"/>
    </location>
</feature>
<name>A0AAV4K0H8_9GAST</name>
<evidence type="ECO:0000313" key="3">
    <source>
        <dbReference type="Proteomes" id="UP000762676"/>
    </source>
</evidence>
<dbReference type="Proteomes" id="UP000762676">
    <property type="component" value="Unassembled WGS sequence"/>
</dbReference>
<reference evidence="2 3" key="1">
    <citation type="journal article" date="2021" name="Elife">
        <title>Chloroplast acquisition without the gene transfer in kleptoplastic sea slugs, Plakobranchus ocellatus.</title>
        <authorList>
            <person name="Maeda T."/>
            <person name="Takahashi S."/>
            <person name="Yoshida T."/>
            <person name="Shimamura S."/>
            <person name="Takaki Y."/>
            <person name="Nagai Y."/>
            <person name="Toyoda A."/>
            <person name="Suzuki Y."/>
            <person name="Arimoto A."/>
            <person name="Ishii H."/>
            <person name="Satoh N."/>
            <person name="Nishiyama T."/>
            <person name="Hasebe M."/>
            <person name="Maruyama T."/>
            <person name="Minagawa J."/>
            <person name="Obokata J."/>
            <person name="Shigenobu S."/>
        </authorList>
    </citation>
    <scope>NUCLEOTIDE SEQUENCE [LARGE SCALE GENOMIC DNA]</scope>
</reference>
<protein>
    <submittedName>
        <fullName evidence="2">Uncharacterized protein</fullName>
    </submittedName>
</protein>
<dbReference type="AlphaFoldDB" id="A0AAV4K0H8"/>
<accession>A0AAV4K0H8</accession>
<sequence>MDFGGKNTVTSRRVVRDVKFRTSRSSSSSSTPTSPGANGPPQSPKKDLDIPAPSKKDNSLDPVEQKLQTTRSGTQEYRVTHKTVEQRREVSQWSGYLDKGAVTDVSQNGGVVRNEKTGSGLGQEAADAEVFIDEGVRTKFVLFFFFLWYSTKSNSTVDRSI</sequence>
<dbReference type="EMBL" id="BMAT01010560">
    <property type="protein sequence ID" value="GFS27763.1"/>
    <property type="molecule type" value="Genomic_DNA"/>
</dbReference>
<keyword evidence="3" id="KW-1185">Reference proteome</keyword>
<organism evidence="2 3">
    <name type="scientific">Elysia marginata</name>
    <dbReference type="NCBI Taxonomy" id="1093978"/>
    <lineage>
        <taxon>Eukaryota</taxon>
        <taxon>Metazoa</taxon>
        <taxon>Spiralia</taxon>
        <taxon>Lophotrochozoa</taxon>
        <taxon>Mollusca</taxon>
        <taxon>Gastropoda</taxon>
        <taxon>Heterobranchia</taxon>
        <taxon>Euthyneura</taxon>
        <taxon>Panpulmonata</taxon>
        <taxon>Sacoglossa</taxon>
        <taxon>Placobranchoidea</taxon>
        <taxon>Plakobranchidae</taxon>
        <taxon>Elysia</taxon>
    </lineage>
</organism>
<feature type="compositionally biased region" description="Polar residues" evidence="1">
    <location>
        <begin position="66"/>
        <end position="77"/>
    </location>
</feature>
<gene>
    <name evidence="2" type="ORF">ElyMa_005301800</name>
</gene>
<evidence type="ECO:0000313" key="2">
    <source>
        <dbReference type="EMBL" id="GFS27763.1"/>
    </source>
</evidence>
<feature type="region of interest" description="Disordered" evidence="1">
    <location>
        <begin position="1"/>
        <end position="83"/>
    </location>
</feature>
<comment type="caution">
    <text evidence="2">The sequence shown here is derived from an EMBL/GenBank/DDBJ whole genome shotgun (WGS) entry which is preliminary data.</text>
</comment>
<proteinExistence type="predicted"/>
<feature type="compositionally biased region" description="Basic and acidic residues" evidence="1">
    <location>
        <begin position="44"/>
        <end position="59"/>
    </location>
</feature>